<evidence type="ECO:0000313" key="4">
    <source>
        <dbReference type="Proteomes" id="UP001516400"/>
    </source>
</evidence>
<protein>
    <submittedName>
        <fullName evidence="3">Uncharacterized protein</fullName>
    </submittedName>
</protein>
<proteinExistence type="predicted"/>
<evidence type="ECO:0000256" key="1">
    <source>
        <dbReference type="SAM" id="Coils"/>
    </source>
</evidence>
<gene>
    <name evidence="3" type="ORF">HHI36_017649</name>
</gene>
<dbReference type="EMBL" id="JABFTP020000124">
    <property type="protein sequence ID" value="KAL3280149.1"/>
    <property type="molecule type" value="Genomic_DNA"/>
</dbReference>
<feature type="compositionally biased region" description="Basic and acidic residues" evidence="2">
    <location>
        <begin position="140"/>
        <end position="161"/>
    </location>
</feature>
<accession>A0ABD2NNE8</accession>
<name>A0ABD2NNE8_9CUCU</name>
<dbReference type="Proteomes" id="UP001516400">
    <property type="component" value="Unassembled WGS sequence"/>
</dbReference>
<reference evidence="3 4" key="1">
    <citation type="journal article" date="2021" name="BMC Biol.">
        <title>Horizontally acquired antibacterial genes associated with adaptive radiation of ladybird beetles.</title>
        <authorList>
            <person name="Li H.S."/>
            <person name="Tang X.F."/>
            <person name="Huang Y.H."/>
            <person name="Xu Z.Y."/>
            <person name="Chen M.L."/>
            <person name="Du X.Y."/>
            <person name="Qiu B.Y."/>
            <person name="Chen P.T."/>
            <person name="Zhang W."/>
            <person name="Slipinski A."/>
            <person name="Escalona H.E."/>
            <person name="Waterhouse R.M."/>
            <person name="Zwick A."/>
            <person name="Pang H."/>
        </authorList>
    </citation>
    <scope>NUCLEOTIDE SEQUENCE [LARGE SCALE GENOMIC DNA]</scope>
    <source>
        <strain evidence="3">SYSU2018</strain>
    </source>
</reference>
<feature type="coiled-coil region" evidence="1">
    <location>
        <begin position="14"/>
        <end position="46"/>
    </location>
</feature>
<feature type="region of interest" description="Disordered" evidence="2">
    <location>
        <begin position="102"/>
        <end position="161"/>
    </location>
</feature>
<evidence type="ECO:0000313" key="3">
    <source>
        <dbReference type="EMBL" id="KAL3280149.1"/>
    </source>
</evidence>
<organism evidence="3 4">
    <name type="scientific">Cryptolaemus montrouzieri</name>
    <dbReference type="NCBI Taxonomy" id="559131"/>
    <lineage>
        <taxon>Eukaryota</taxon>
        <taxon>Metazoa</taxon>
        <taxon>Ecdysozoa</taxon>
        <taxon>Arthropoda</taxon>
        <taxon>Hexapoda</taxon>
        <taxon>Insecta</taxon>
        <taxon>Pterygota</taxon>
        <taxon>Neoptera</taxon>
        <taxon>Endopterygota</taxon>
        <taxon>Coleoptera</taxon>
        <taxon>Polyphaga</taxon>
        <taxon>Cucujiformia</taxon>
        <taxon>Coccinelloidea</taxon>
        <taxon>Coccinellidae</taxon>
        <taxon>Scymninae</taxon>
        <taxon>Scymnini</taxon>
        <taxon>Cryptolaemus</taxon>
    </lineage>
</organism>
<evidence type="ECO:0000256" key="2">
    <source>
        <dbReference type="SAM" id="MobiDB-lite"/>
    </source>
</evidence>
<dbReference type="AlphaFoldDB" id="A0ABD2NNE8"/>
<keyword evidence="4" id="KW-1185">Reference proteome</keyword>
<keyword evidence="1" id="KW-0175">Coiled coil</keyword>
<feature type="compositionally biased region" description="Basic and acidic residues" evidence="2">
    <location>
        <begin position="102"/>
        <end position="127"/>
    </location>
</feature>
<sequence length="161" mass="18720">MERNTKLTSGNGSLEEKLDEAMLLEIDKLKKENEKLKDYLKKKNVKLVAEINTHKEELKLKGVKLKQLESMFKSNIKLETEHNALKIVFNDLKVANELLQQRMKEKEGSPVGTKDDKTDTRITKLESDMQIIKDMLLKSNRNEKPSEKLEDQKETQNHSLK</sequence>
<comment type="caution">
    <text evidence="3">The sequence shown here is derived from an EMBL/GenBank/DDBJ whole genome shotgun (WGS) entry which is preliminary data.</text>
</comment>